<keyword evidence="5" id="KW-0227">DNA damage</keyword>
<name>A0A7C0U280_DESA2</name>
<gene>
    <name evidence="14" type="ORF">ENG63_03460</name>
</gene>
<evidence type="ECO:0000313" key="14">
    <source>
        <dbReference type="EMBL" id="HDD43903.1"/>
    </source>
</evidence>
<evidence type="ECO:0000256" key="4">
    <source>
        <dbReference type="ARBA" id="ARBA00022741"/>
    </source>
</evidence>
<keyword evidence="8" id="KW-0267">Excision nuclease</keyword>
<keyword evidence="7" id="KW-0067">ATP-binding</keyword>
<dbReference type="GO" id="GO:0005737">
    <property type="term" value="C:cytoplasm"/>
    <property type="evidence" value="ECO:0007669"/>
    <property type="project" value="UniProtKB-SubCell"/>
</dbReference>
<dbReference type="GO" id="GO:0006281">
    <property type="term" value="P:DNA repair"/>
    <property type="evidence" value="ECO:0007669"/>
    <property type="project" value="UniProtKB-KW"/>
</dbReference>
<dbReference type="EMBL" id="DRBS01000134">
    <property type="protein sequence ID" value="HDD43903.1"/>
    <property type="molecule type" value="Genomic_DNA"/>
</dbReference>
<keyword evidence="9" id="KW-0238">DNA-binding</keyword>
<keyword evidence="4" id="KW-0547">Nucleotide-binding</keyword>
<dbReference type="Proteomes" id="UP000886289">
    <property type="component" value="Unassembled WGS sequence"/>
</dbReference>
<keyword evidence="2" id="KW-0963">Cytoplasm</keyword>
<reference evidence="14" key="1">
    <citation type="journal article" date="2020" name="mSystems">
        <title>Genome- and Community-Level Interaction Insights into Carbon Utilization and Element Cycling Functions of Hydrothermarchaeota in Hydrothermal Sediment.</title>
        <authorList>
            <person name="Zhou Z."/>
            <person name="Liu Y."/>
            <person name="Xu W."/>
            <person name="Pan J."/>
            <person name="Luo Z.H."/>
            <person name="Li M."/>
        </authorList>
    </citation>
    <scope>NUCLEOTIDE SEQUENCE [LARGE SCALE GENOMIC DNA]</scope>
    <source>
        <strain evidence="14">HyVt-233</strain>
    </source>
</reference>
<comment type="subcellular location">
    <subcellularLocation>
        <location evidence="1">Cytoplasm</location>
    </subcellularLocation>
</comment>
<evidence type="ECO:0000256" key="7">
    <source>
        <dbReference type="ARBA" id="ARBA00022840"/>
    </source>
</evidence>
<evidence type="ECO:0000256" key="8">
    <source>
        <dbReference type="ARBA" id="ARBA00022881"/>
    </source>
</evidence>
<evidence type="ECO:0000256" key="10">
    <source>
        <dbReference type="ARBA" id="ARBA00023204"/>
    </source>
</evidence>
<sequence>MDKLILEEVTEHNLKGFNLCIPKHKLIVITGVSGSGKSTLAFDVIYKEGQRRYLMAIHPAIKRFLP</sequence>
<keyword evidence="6" id="KW-0228">DNA excision</keyword>
<dbReference type="SUPFAM" id="SSF52540">
    <property type="entry name" value="P-loop containing nucleoside triphosphate hydrolases"/>
    <property type="match status" value="1"/>
</dbReference>
<organism evidence="14">
    <name type="scientific">Desulfofervidus auxilii</name>
    <dbReference type="NCBI Taxonomy" id="1621989"/>
    <lineage>
        <taxon>Bacteria</taxon>
        <taxon>Pseudomonadati</taxon>
        <taxon>Thermodesulfobacteriota</taxon>
        <taxon>Candidatus Desulfofervidia</taxon>
        <taxon>Candidatus Desulfofervidales</taxon>
        <taxon>Candidatus Desulfofervidaceae</taxon>
        <taxon>Candidatus Desulfofervidus</taxon>
    </lineage>
</organism>
<evidence type="ECO:0000256" key="12">
    <source>
        <dbReference type="ARBA" id="ARBA00039316"/>
    </source>
</evidence>
<dbReference type="Gene3D" id="3.40.50.300">
    <property type="entry name" value="P-loop containing nucleotide triphosphate hydrolases"/>
    <property type="match status" value="1"/>
</dbReference>
<feature type="non-terminal residue" evidence="14">
    <location>
        <position position="66"/>
    </location>
</feature>
<evidence type="ECO:0000256" key="9">
    <source>
        <dbReference type="ARBA" id="ARBA00023125"/>
    </source>
</evidence>
<evidence type="ECO:0000256" key="11">
    <source>
        <dbReference type="ARBA" id="ARBA00038000"/>
    </source>
</evidence>
<accession>A0A7C0U280</accession>
<evidence type="ECO:0000256" key="2">
    <source>
        <dbReference type="ARBA" id="ARBA00022490"/>
    </source>
</evidence>
<comment type="similarity">
    <text evidence="11">Belongs to the ABC transporter superfamily. UvrA family.</text>
</comment>
<evidence type="ECO:0000256" key="13">
    <source>
        <dbReference type="ARBA" id="ARBA00042156"/>
    </source>
</evidence>
<protein>
    <recommendedName>
        <fullName evidence="12">UvrABC system protein A</fullName>
    </recommendedName>
    <alternativeName>
        <fullName evidence="13">Excinuclease ABC subunit A</fullName>
    </alternativeName>
</protein>
<evidence type="ECO:0000256" key="3">
    <source>
        <dbReference type="ARBA" id="ARBA00022737"/>
    </source>
</evidence>
<evidence type="ECO:0000256" key="1">
    <source>
        <dbReference type="ARBA" id="ARBA00004496"/>
    </source>
</evidence>
<dbReference type="PANTHER" id="PTHR43152">
    <property type="entry name" value="UVRABC SYSTEM PROTEIN A"/>
    <property type="match status" value="1"/>
</dbReference>
<keyword evidence="3" id="KW-0677">Repeat</keyword>
<dbReference type="AlphaFoldDB" id="A0A7C0U280"/>
<evidence type="ECO:0000256" key="5">
    <source>
        <dbReference type="ARBA" id="ARBA00022763"/>
    </source>
</evidence>
<keyword evidence="10" id="KW-0234">DNA repair</keyword>
<dbReference type="GO" id="GO:0005524">
    <property type="term" value="F:ATP binding"/>
    <property type="evidence" value="ECO:0007669"/>
    <property type="project" value="UniProtKB-KW"/>
</dbReference>
<dbReference type="GO" id="GO:0004518">
    <property type="term" value="F:nuclease activity"/>
    <property type="evidence" value="ECO:0007669"/>
    <property type="project" value="UniProtKB-KW"/>
</dbReference>
<comment type="caution">
    <text evidence="14">The sequence shown here is derived from an EMBL/GenBank/DDBJ whole genome shotgun (WGS) entry which is preliminary data.</text>
</comment>
<dbReference type="InterPro" id="IPR027417">
    <property type="entry name" value="P-loop_NTPase"/>
</dbReference>
<dbReference type="GO" id="GO:0003677">
    <property type="term" value="F:DNA binding"/>
    <property type="evidence" value="ECO:0007669"/>
    <property type="project" value="UniProtKB-KW"/>
</dbReference>
<evidence type="ECO:0000256" key="6">
    <source>
        <dbReference type="ARBA" id="ARBA00022769"/>
    </source>
</evidence>
<proteinExistence type="inferred from homology"/>
<dbReference type="PANTHER" id="PTHR43152:SF3">
    <property type="entry name" value="UVRABC SYSTEM PROTEIN A"/>
    <property type="match status" value="1"/>
</dbReference>